<evidence type="ECO:0000256" key="18">
    <source>
        <dbReference type="SAM" id="MobiDB-lite"/>
    </source>
</evidence>
<feature type="binding site" evidence="15">
    <location>
        <position position="240"/>
    </location>
    <ligand>
        <name>Ca(2+)</name>
        <dbReference type="ChEBI" id="CHEBI:29108"/>
        <label>1</label>
    </ligand>
</feature>
<dbReference type="SUPFAM" id="SSF51011">
    <property type="entry name" value="Glycosyl hydrolase domain"/>
    <property type="match status" value="1"/>
</dbReference>
<dbReference type="InterPro" id="IPR006047">
    <property type="entry name" value="GH13_cat_dom"/>
</dbReference>
<protein>
    <recommendedName>
        <fullName evidence="4">alpha-amylase</fullName>
        <ecNumber evidence="4">3.2.1.1</ecNumber>
    </recommendedName>
</protein>
<feature type="compositionally biased region" description="Low complexity" evidence="18">
    <location>
        <begin position="524"/>
        <end position="538"/>
    </location>
</feature>
<evidence type="ECO:0000256" key="8">
    <source>
        <dbReference type="ARBA" id="ARBA00022837"/>
    </source>
</evidence>
<evidence type="ECO:0000256" key="15">
    <source>
        <dbReference type="PIRSR" id="PIRSR001024-3"/>
    </source>
</evidence>
<keyword evidence="7" id="KW-0378">Hydrolase</keyword>
<keyword evidence="11" id="KW-0119">Carbohydrate metabolism</keyword>
<feature type="binding site" evidence="17">
    <location>
        <position position="375"/>
    </location>
    <ligand>
        <name>substrate</name>
    </ligand>
</feature>
<evidence type="ECO:0000256" key="16">
    <source>
        <dbReference type="PIRSR" id="PIRSR001024-4"/>
    </source>
</evidence>
<evidence type="ECO:0000256" key="1">
    <source>
        <dbReference type="ARBA" id="ARBA00000548"/>
    </source>
</evidence>
<reference evidence="21 22" key="1">
    <citation type="submission" date="2013-07" db="EMBL/GenBank/DDBJ databases">
        <title>The Genome Sequence of Cryptococcus heveanensis BCC8398.</title>
        <authorList>
            <consortium name="The Broad Institute Genome Sequencing Platform"/>
            <person name="Cuomo C."/>
            <person name="Litvintseva A."/>
            <person name="Chen Y."/>
            <person name="Heitman J."/>
            <person name="Sun S."/>
            <person name="Springer D."/>
            <person name="Dromer F."/>
            <person name="Young S.K."/>
            <person name="Zeng Q."/>
            <person name="Gargeya S."/>
            <person name="Fitzgerald M."/>
            <person name="Abouelleil A."/>
            <person name="Alvarado L."/>
            <person name="Berlin A.M."/>
            <person name="Chapman S.B."/>
            <person name="Dewar J."/>
            <person name="Goldberg J."/>
            <person name="Griggs A."/>
            <person name="Gujja S."/>
            <person name="Hansen M."/>
            <person name="Howarth C."/>
            <person name="Imamovic A."/>
            <person name="Larimer J."/>
            <person name="McCowan C."/>
            <person name="Murphy C."/>
            <person name="Pearson M."/>
            <person name="Priest M."/>
            <person name="Roberts A."/>
            <person name="Saif S."/>
            <person name="Shea T."/>
            <person name="Sykes S."/>
            <person name="Wortman J."/>
            <person name="Nusbaum C."/>
            <person name="Birren B."/>
        </authorList>
    </citation>
    <scope>NUCLEOTIDE SEQUENCE [LARGE SCALE GENOMIC DNA]</scope>
    <source>
        <strain evidence="21 22">BCC8398</strain>
    </source>
</reference>
<evidence type="ECO:0000256" key="3">
    <source>
        <dbReference type="ARBA" id="ARBA00008061"/>
    </source>
</evidence>
<evidence type="ECO:0000256" key="10">
    <source>
        <dbReference type="ARBA" id="ARBA00023180"/>
    </source>
</evidence>
<dbReference type="PANTHER" id="PTHR10357:SF215">
    <property type="entry name" value="ALPHA-AMYLASE 1"/>
    <property type="match status" value="1"/>
</dbReference>
<feature type="domain" description="Glycosyl hydrolase family 13 catalytic" evidence="20">
    <location>
        <begin position="31"/>
        <end position="400"/>
    </location>
</feature>
<evidence type="ECO:0000256" key="6">
    <source>
        <dbReference type="ARBA" id="ARBA00022729"/>
    </source>
</evidence>
<evidence type="ECO:0000256" key="4">
    <source>
        <dbReference type="ARBA" id="ARBA00012595"/>
    </source>
</evidence>
<dbReference type="SMART" id="SM00642">
    <property type="entry name" value="Aamy"/>
    <property type="match status" value="1"/>
</dbReference>
<name>A0A1B9GVC3_9TREE</name>
<organism evidence="21 22">
    <name type="scientific">Kwoniella heveanensis BCC8398</name>
    <dbReference type="NCBI Taxonomy" id="1296120"/>
    <lineage>
        <taxon>Eukaryota</taxon>
        <taxon>Fungi</taxon>
        <taxon>Dikarya</taxon>
        <taxon>Basidiomycota</taxon>
        <taxon>Agaricomycotina</taxon>
        <taxon>Tremellomycetes</taxon>
        <taxon>Tremellales</taxon>
        <taxon>Cryptococcaceae</taxon>
        <taxon>Kwoniella</taxon>
    </lineage>
</organism>
<keyword evidence="10" id="KW-0325">Glycoprotein</keyword>
<keyword evidence="12" id="KW-0326">Glycosidase</keyword>
<dbReference type="GO" id="GO:0005509">
    <property type="term" value="F:calcium ion binding"/>
    <property type="evidence" value="ECO:0007669"/>
    <property type="project" value="InterPro"/>
</dbReference>
<feature type="signal peptide" evidence="19">
    <location>
        <begin position="1"/>
        <end position="18"/>
    </location>
</feature>
<feature type="region of interest" description="Disordered" evidence="18">
    <location>
        <begin position="518"/>
        <end position="545"/>
    </location>
</feature>
<dbReference type="InterPro" id="IPR013780">
    <property type="entry name" value="Glyco_hydro_b"/>
</dbReference>
<evidence type="ECO:0000256" key="11">
    <source>
        <dbReference type="ARBA" id="ARBA00023277"/>
    </source>
</evidence>
<dbReference type="Gene3D" id="2.60.40.1180">
    <property type="entry name" value="Golgi alpha-mannosidase II"/>
    <property type="match status" value="1"/>
</dbReference>
<keyword evidence="5 15" id="KW-0479">Metal-binding</keyword>
<dbReference type="Gene3D" id="3.20.20.80">
    <property type="entry name" value="Glycosidases"/>
    <property type="match status" value="1"/>
</dbReference>
<dbReference type="OrthoDB" id="204980at2759"/>
<evidence type="ECO:0000313" key="21">
    <source>
        <dbReference type="EMBL" id="OCF34988.1"/>
    </source>
</evidence>
<dbReference type="InterPro" id="IPR013777">
    <property type="entry name" value="A-amylase-like"/>
</dbReference>
<keyword evidence="8 15" id="KW-0106">Calcium</keyword>
<dbReference type="Pfam" id="PF00128">
    <property type="entry name" value="Alpha-amylase"/>
    <property type="match status" value="1"/>
</dbReference>
<feature type="active site" description="Proton donor" evidence="13">
    <location>
        <position position="260"/>
    </location>
</feature>
<feature type="binding site" evidence="17">
    <location>
        <position position="156"/>
    </location>
    <ligand>
        <name>substrate</name>
    </ligand>
</feature>
<feature type="binding site" evidence="17">
    <location>
        <position position="234"/>
    </location>
    <ligand>
        <name>substrate</name>
    </ligand>
</feature>
<dbReference type="PIRSF" id="PIRSF001024">
    <property type="entry name" value="Alph-amyl_fung"/>
    <property type="match status" value="1"/>
</dbReference>
<keyword evidence="9 16" id="KW-1015">Disulfide bond</keyword>
<comment type="similarity">
    <text evidence="3">Belongs to the glycosyl hydrolase 13 family.</text>
</comment>
<dbReference type="AlphaFoldDB" id="A0A1B9GVC3"/>
<evidence type="ECO:0000256" key="12">
    <source>
        <dbReference type="ARBA" id="ARBA00023295"/>
    </source>
</evidence>
<comment type="cofactor">
    <cofactor evidence="2">
        <name>Ca(2+)</name>
        <dbReference type="ChEBI" id="CHEBI:29108"/>
    </cofactor>
</comment>
<reference evidence="22" key="2">
    <citation type="submission" date="2013-12" db="EMBL/GenBank/DDBJ databases">
        <title>Evolution of pathogenesis and genome organization in the Tremellales.</title>
        <authorList>
            <person name="Cuomo C."/>
            <person name="Litvintseva A."/>
            <person name="Heitman J."/>
            <person name="Chen Y."/>
            <person name="Sun S."/>
            <person name="Springer D."/>
            <person name="Dromer F."/>
            <person name="Young S."/>
            <person name="Zeng Q."/>
            <person name="Chapman S."/>
            <person name="Gujja S."/>
            <person name="Saif S."/>
            <person name="Birren B."/>
        </authorList>
    </citation>
    <scope>NUCLEOTIDE SEQUENCE [LARGE SCALE GENOMIC DNA]</scope>
    <source>
        <strain evidence="22">BCC8398</strain>
    </source>
</reference>
<feature type="chain" id="PRO_5008627364" description="alpha-amylase" evidence="19">
    <location>
        <begin position="19"/>
        <end position="564"/>
    </location>
</feature>
<dbReference type="EMBL" id="KV700123">
    <property type="protein sequence ID" value="OCF34988.1"/>
    <property type="molecule type" value="Genomic_DNA"/>
</dbReference>
<dbReference type="Proteomes" id="UP000092666">
    <property type="component" value="Unassembled WGS sequence"/>
</dbReference>
<feature type="binding site" evidence="15">
    <location>
        <position position="236"/>
    </location>
    <ligand>
        <name>Ca(2+)</name>
        <dbReference type="ChEBI" id="CHEBI:29108"/>
        <label>2</label>
    </ligand>
</feature>
<feature type="binding site" evidence="15">
    <location>
        <position position="260"/>
    </location>
    <ligand>
        <name>Ca(2+)</name>
        <dbReference type="ChEBI" id="CHEBI:29108"/>
        <label>2</label>
    </ligand>
</feature>
<feature type="binding site" evidence="15">
    <location>
        <position position="205"/>
    </location>
    <ligand>
        <name>Ca(2+)</name>
        <dbReference type="ChEBI" id="CHEBI:29108"/>
        <label>1</label>
    </ligand>
</feature>
<feature type="binding site" evidence="17">
    <location>
        <position position="328"/>
    </location>
    <ligand>
        <name>substrate</name>
    </ligand>
</feature>
<comment type="catalytic activity">
    <reaction evidence="1">
        <text>Endohydrolysis of (1-&gt;4)-alpha-D-glucosidic linkages in polysaccharides containing three or more (1-&gt;4)-alpha-linked D-glucose units.</text>
        <dbReference type="EC" id="3.2.1.1"/>
    </reaction>
</comment>
<dbReference type="STRING" id="1296120.A0A1B9GVC3"/>
<dbReference type="PANTHER" id="PTHR10357">
    <property type="entry name" value="ALPHA-AMYLASE FAMILY MEMBER"/>
    <property type="match status" value="1"/>
</dbReference>
<feature type="disulfide bond" evidence="16">
    <location>
        <begin position="65"/>
        <end position="73"/>
    </location>
</feature>
<dbReference type="GO" id="GO:0004556">
    <property type="term" value="F:alpha-amylase activity"/>
    <property type="evidence" value="ECO:0007669"/>
    <property type="project" value="UniProtKB-EC"/>
</dbReference>
<evidence type="ECO:0000256" key="17">
    <source>
        <dbReference type="PIRSR" id="PIRSR001024-5"/>
    </source>
</evidence>
<gene>
    <name evidence="21" type="ORF">I316_03535</name>
</gene>
<keyword evidence="6 19" id="KW-0732">Signal</keyword>
<evidence type="ECO:0000256" key="7">
    <source>
        <dbReference type="ARBA" id="ARBA00022801"/>
    </source>
</evidence>
<feature type="binding site" evidence="15">
    <location>
        <position position="195"/>
    </location>
    <ligand>
        <name>Ca(2+)</name>
        <dbReference type="ChEBI" id="CHEBI:29108"/>
        <label>1</label>
    </ligand>
</feature>
<accession>A0A1B9GVC3</accession>
<evidence type="ECO:0000256" key="14">
    <source>
        <dbReference type="PIRSR" id="PIRSR001024-2"/>
    </source>
</evidence>
<dbReference type="InterPro" id="IPR015340">
    <property type="entry name" value="A_amylase_C_dom"/>
</dbReference>
<evidence type="ECO:0000256" key="13">
    <source>
        <dbReference type="PIRSR" id="PIRSR001024-1"/>
    </source>
</evidence>
<feature type="region of interest" description="Disordered" evidence="18">
    <location>
        <begin position="40"/>
        <end position="66"/>
    </location>
</feature>
<dbReference type="EC" id="3.2.1.1" evidence="4"/>
<dbReference type="SUPFAM" id="SSF51445">
    <property type="entry name" value="(Trans)glycosidases"/>
    <property type="match status" value="1"/>
</dbReference>
<dbReference type="FunFam" id="3.20.20.80:FF:000120">
    <property type="entry name" value="Alpha-amylase A"/>
    <property type="match status" value="1"/>
</dbReference>
<evidence type="ECO:0000256" key="9">
    <source>
        <dbReference type="ARBA" id="ARBA00023157"/>
    </source>
</evidence>
<keyword evidence="22" id="KW-1185">Reference proteome</keyword>
<evidence type="ECO:0000256" key="2">
    <source>
        <dbReference type="ARBA" id="ARBA00001913"/>
    </source>
</evidence>
<feature type="disulfide bond" evidence="16">
    <location>
        <begin position="184"/>
        <end position="197"/>
    </location>
</feature>
<evidence type="ECO:0000313" key="22">
    <source>
        <dbReference type="Proteomes" id="UP000092666"/>
    </source>
</evidence>
<feature type="site" description="Transition state stabilizer" evidence="14">
    <location>
        <position position="328"/>
    </location>
</feature>
<evidence type="ECO:0000256" key="5">
    <source>
        <dbReference type="ARBA" id="ARBA00022723"/>
    </source>
</evidence>
<feature type="binding site" evidence="15">
    <location>
        <position position="155"/>
    </location>
    <ligand>
        <name>Ca(2+)</name>
        <dbReference type="ChEBI" id="CHEBI:29108"/>
        <label>1</label>
    </ligand>
</feature>
<feature type="compositionally biased region" description="Polar residues" evidence="18">
    <location>
        <begin position="45"/>
        <end position="56"/>
    </location>
</feature>
<dbReference type="GO" id="GO:0016052">
    <property type="term" value="P:carbohydrate catabolic process"/>
    <property type="evidence" value="ECO:0007669"/>
    <property type="project" value="InterPro"/>
</dbReference>
<dbReference type="InterPro" id="IPR017853">
    <property type="entry name" value="GH"/>
</dbReference>
<proteinExistence type="inferred from homology"/>
<sequence>MLLSSLVLSLAPLPLALGLTTAQFRSRSIYQVLTDRFALPPTPTTPNGAGSNSDSGRATAPGRHCDSAEKKYCGGSWKGIESRLDYIQGMGFDTVWISPVVANIDGLWDHESYHGYWTSNIFELNPHFGTANDLKDLSAALHARGMYLMVDVVANHVGAFSKDTFLPGPQYGPFASPDDFHTYCKPDWDVQWDVENCWLSENMPDLNTESPRVVRTLYKWVHDLVQTFEIDALRIDTVKHVRKDFWPGFVKSAGVVAMGEVLHGDPAYLAPYQRESMTSILDFATFFHIRRAFENPLGNIAELVEMIGRVHHLFVDPTTLGSFLDNHDFPRFAGLTDDPALIKNAMVYPFVNDGVPILYQGQEHGLTGGDDPMNREAIWLQGYDIQSATYTTIQALNDARRKAIASHPLYLNTLLRPYQLGNHTIALSKPPLLSVLTNYGTSLPAIGIYLNPSQTGFKPLLPLVDVLTGQIFSTDPRGGLTVTLVSGQPRVFLPLSVYNGISTREAWEALPPPKLDIGSISRFPNGNSNGLNSPGSPSSHRKRPSLGAMMSWFSSSNRNKYGDL</sequence>
<dbReference type="Pfam" id="PF09260">
    <property type="entry name" value="A_amylase_dom_C"/>
    <property type="match status" value="1"/>
</dbReference>
<dbReference type="CDD" id="cd11319">
    <property type="entry name" value="AmyAc_euk_AmyA"/>
    <property type="match status" value="1"/>
</dbReference>
<feature type="active site" description="Nucleophile" evidence="13">
    <location>
        <position position="236"/>
    </location>
</feature>
<evidence type="ECO:0000259" key="20">
    <source>
        <dbReference type="SMART" id="SM00642"/>
    </source>
</evidence>
<feature type="binding site" evidence="17">
    <location>
        <position position="264"/>
    </location>
    <ligand>
        <name>substrate</name>
    </ligand>
</feature>
<evidence type="ECO:0000256" key="19">
    <source>
        <dbReference type="SAM" id="SignalP"/>
    </source>
</evidence>
<feature type="binding site" evidence="17">
    <location>
        <position position="117"/>
    </location>
    <ligand>
        <name>substrate</name>
    </ligand>
</feature>